<dbReference type="Proteomes" id="UP000438429">
    <property type="component" value="Unassembled WGS sequence"/>
</dbReference>
<sequence length="93" mass="10587">MPSPSKRKAHLIKYFVIFTRERFRVKPASACESLLSFPNPPSIISTDGLVKSYFRTDEDVANLIPLRREKDHLFSGKRFASAAGWVCVMSCHE</sequence>
<gene>
    <name evidence="1" type="ORF">F2P81_003916</name>
</gene>
<proteinExistence type="predicted"/>
<dbReference type="AlphaFoldDB" id="A0A6A4TJV9"/>
<dbReference type="EMBL" id="VEVO01000003">
    <property type="protein sequence ID" value="KAF0044758.1"/>
    <property type="molecule type" value="Genomic_DNA"/>
</dbReference>
<reference evidence="1 2" key="1">
    <citation type="submission" date="2019-06" db="EMBL/GenBank/DDBJ databases">
        <title>Draft genomes of female and male turbot (Scophthalmus maximus).</title>
        <authorList>
            <person name="Xu H."/>
            <person name="Xu X.-W."/>
            <person name="Shao C."/>
            <person name="Chen S."/>
        </authorList>
    </citation>
    <scope>NUCLEOTIDE SEQUENCE [LARGE SCALE GENOMIC DNA]</scope>
    <source>
        <strain evidence="1">Ysfricsl-2016a</strain>
        <tissue evidence="1">Blood</tissue>
    </source>
</reference>
<evidence type="ECO:0000313" key="1">
    <source>
        <dbReference type="EMBL" id="KAF0044758.1"/>
    </source>
</evidence>
<organism evidence="1 2">
    <name type="scientific">Scophthalmus maximus</name>
    <name type="common">Turbot</name>
    <name type="synonym">Psetta maxima</name>
    <dbReference type="NCBI Taxonomy" id="52904"/>
    <lineage>
        <taxon>Eukaryota</taxon>
        <taxon>Metazoa</taxon>
        <taxon>Chordata</taxon>
        <taxon>Craniata</taxon>
        <taxon>Vertebrata</taxon>
        <taxon>Euteleostomi</taxon>
        <taxon>Actinopterygii</taxon>
        <taxon>Neopterygii</taxon>
        <taxon>Teleostei</taxon>
        <taxon>Neoteleostei</taxon>
        <taxon>Acanthomorphata</taxon>
        <taxon>Carangaria</taxon>
        <taxon>Pleuronectiformes</taxon>
        <taxon>Pleuronectoidei</taxon>
        <taxon>Scophthalmidae</taxon>
        <taxon>Scophthalmus</taxon>
    </lineage>
</organism>
<comment type="caution">
    <text evidence="1">The sequence shown here is derived from an EMBL/GenBank/DDBJ whole genome shotgun (WGS) entry which is preliminary data.</text>
</comment>
<protein>
    <submittedName>
        <fullName evidence="1">Uncharacterized protein</fullName>
    </submittedName>
</protein>
<evidence type="ECO:0000313" key="2">
    <source>
        <dbReference type="Proteomes" id="UP000438429"/>
    </source>
</evidence>
<name>A0A6A4TJV9_SCOMX</name>
<accession>A0A6A4TJV9</accession>